<keyword evidence="1" id="KW-0472">Membrane</keyword>
<accession>A0ABQ2H2F8</accession>
<comment type="caution">
    <text evidence="2">The sequence shown here is derived from an EMBL/GenBank/DDBJ whole genome shotgun (WGS) entry which is preliminary data.</text>
</comment>
<protein>
    <submittedName>
        <fullName evidence="2">Uncharacterized protein</fullName>
    </submittedName>
</protein>
<reference evidence="3" key="1">
    <citation type="journal article" date="2019" name="Int. J. Syst. Evol. Microbiol.">
        <title>The Global Catalogue of Microorganisms (GCM) 10K type strain sequencing project: providing services to taxonomists for standard genome sequencing and annotation.</title>
        <authorList>
            <consortium name="The Broad Institute Genomics Platform"/>
            <consortium name="The Broad Institute Genome Sequencing Center for Infectious Disease"/>
            <person name="Wu L."/>
            <person name="Ma J."/>
        </authorList>
    </citation>
    <scope>NUCLEOTIDE SEQUENCE [LARGE SCALE GENOMIC DNA]</scope>
    <source>
        <strain evidence="3">JCM 13501</strain>
    </source>
</reference>
<name>A0ABQ2H2F8_9PSED</name>
<gene>
    <name evidence="2" type="ORF">GCM10009425_44650</name>
</gene>
<evidence type="ECO:0000256" key="1">
    <source>
        <dbReference type="SAM" id="Phobius"/>
    </source>
</evidence>
<organism evidence="2 3">
    <name type="scientific">Pseudomonas asuensis</name>
    <dbReference type="NCBI Taxonomy" id="1825787"/>
    <lineage>
        <taxon>Bacteria</taxon>
        <taxon>Pseudomonadati</taxon>
        <taxon>Pseudomonadota</taxon>
        <taxon>Gammaproteobacteria</taxon>
        <taxon>Pseudomonadales</taxon>
        <taxon>Pseudomonadaceae</taxon>
        <taxon>Pseudomonas</taxon>
    </lineage>
</organism>
<evidence type="ECO:0000313" key="2">
    <source>
        <dbReference type="EMBL" id="GGM29200.1"/>
    </source>
</evidence>
<keyword evidence="1" id="KW-0812">Transmembrane</keyword>
<feature type="transmembrane region" description="Helical" evidence="1">
    <location>
        <begin position="39"/>
        <end position="57"/>
    </location>
</feature>
<keyword evidence="1" id="KW-1133">Transmembrane helix</keyword>
<proteinExistence type="predicted"/>
<dbReference type="Proteomes" id="UP000616499">
    <property type="component" value="Unassembled WGS sequence"/>
</dbReference>
<dbReference type="EMBL" id="BMNW01000015">
    <property type="protein sequence ID" value="GGM29200.1"/>
    <property type="molecule type" value="Genomic_DNA"/>
</dbReference>
<keyword evidence="3" id="KW-1185">Reference proteome</keyword>
<evidence type="ECO:0000313" key="3">
    <source>
        <dbReference type="Proteomes" id="UP000616499"/>
    </source>
</evidence>
<sequence length="62" mass="7125">MPYSIVQQVDDSEPVTLTAAQRKGIIAACIGNFIEWYEFVLYGYFAATLAQLFFLLTQRQHH</sequence>
<dbReference type="RefSeq" id="WP_229685450.1">
    <property type="nucleotide sequence ID" value="NZ_BMNW01000015.1"/>
</dbReference>